<evidence type="ECO:0000259" key="11">
    <source>
        <dbReference type="Pfam" id="PF16916"/>
    </source>
</evidence>
<proteinExistence type="inferred from homology"/>
<accession>A0AAD6BUX8</accession>
<evidence type="ECO:0000256" key="1">
    <source>
        <dbReference type="ARBA" id="ARBA00004141"/>
    </source>
</evidence>
<dbReference type="InterPro" id="IPR027469">
    <property type="entry name" value="Cation_efflux_TMD_sf"/>
</dbReference>
<dbReference type="Gene3D" id="1.20.1510.10">
    <property type="entry name" value="Cation efflux protein transmembrane domain"/>
    <property type="match status" value="1"/>
</dbReference>
<comment type="similarity">
    <text evidence="2">Belongs to the cation diffusion facilitator (CDF) transporter (TC 2.A.4) family. SLC30A subfamily.</text>
</comment>
<evidence type="ECO:0000313" key="12">
    <source>
        <dbReference type="EMBL" id="KAJ5433357.1"/>
    </source>
</evidence>
<protein>
    <submittedName>
        <fullName evidence="12">Cation diffusion facilitator family metal ion transporter</fullName>
    </submittedName>
</protein>
<evidence type="ECO:0000256" key="3">
    <source>
        <dbReference type="ARBA" id="ARBA00022448"/>
    </source>
</evidence>
<keyword evidence="7 9" id="KW-0472">Membrane</keyword>
<dbReference type="GO" id="GO:0005385">
    <property type="term" value="F:zinc ion transmembrane transporter activity"/>
    <property type="evidence" value="ECO:0007669"/>
    <property type="project" value="TreeGrafter"/>
</dbReference>
<evidence type="ECO:0000256" key="2">
    <source>
        <dbReference type="ARBA" id="ARBA00008873"/>
    </source>
</evidence>
<organism evidence="12 13">
    <name type="scientific">Penicillium daleae</name>
    <dbReference type="NCBI Taxonomy" id="63821"/>
    <lineage>
        <taxon>Eukaryota</taxon>
        <taxon>Fungi</taxon>
        <taxon>Dikarya</taxon>
        <taxon>Ascomycota</taxon>
        <taxon>Pezizomycotina</taxon>
        <taxon>Eurotiomycetes</taxon>
        <taxon>Eurotiomycetidae</taxon>
        <taxon>Eurotiales</taxon>
        <taxon>Aspergillaceae</taxon>
        <taxon>Penicillium</taxon>
    </lineage>
</organism>
<feature type="transmembrane region" description="Helical" evidence="9">
    <location>
        <begin position="113"/>
        <end position="134"/>
    </location>
</feature>
<dbReference type="AlphaFoldDB" id="A0AAD6BUX8"/>
<dbReference type="Pfam" id="PF16916">
    <property type="entry name" value="ZT_dimer"/>
    <property type="match status" value="1"/>
</dbReference>
<dbReference type="PANTHER" id="PTHR45820:SF5">
    <property type="entry name" value="DIFFUSION FACILITATOR FAMILY METAL ION TRANSPORTER, PUTATIVE-RELATED"/>
    <property type="match status" value="1"/>
</dbReference>
<comment type="subcellular location">
    <subcellularLocation>
        <location evidence="1">Membrane</location>
        <topology evidence="1">Multi-pass membrane protein</topology>
    </subcellularLocation>
</comment>
<feature type="region of interest" description="Disordered" evidence="8">
    <location>
        <begin position="140"/>
        <end position="168"/>
    </location>
</feature>
<keyword evidence="3" id="KW-0813">Transport</keyword>
<evidence type="ECO:0000259" key="10">
    <source>
        <dbReference type="Pfam" id="PF01545"/>
    </source>
</evidence>
<evidence type="ECO:0000256" key="6">
    <source>
        <dbReference type="ARBA" id="ARBA00022989"/>
    </source>
</evidence>
<feature type="transmembrane region" description="Helical" evidence="9">
    <location>
        <begin position="184"/>
        <end position="207"/>
    </location>
</feature>
<evidence type="ECO:0000256" key="8">
    <source>
        <dbReference type="SAM" id="MobiDB-lite"/>
    </source>
</evidence>
<dbReference type="EMBL" id="JAPVEA010000009">
    <property type="protein sequence ID" value="KAJ5433357.1"/>
    <property type="molecule type" value="Genomic_DNA"/>
</dbReference>
<dbReference type="GO" id="GO:0006882">
    <property type="term" value="P:intracellular zinc ion homeostasis"/>
    <property type="evidence" value="ECO:0007669"/>
    <property type="project" value="TreeGrafter"/>
</dbReference>
<dbReference type="Proteomes" id="UP001213681">
    <property type="component" value="Unassembled WGS sequence"/>
</dbReference>
<dbReference type="GeneID" id="81606137"/>
<feature type="transmembrane region" description="Helical" evidence="9">
    <location>
        <begin position="37"/>
        <end position="58"/>
    </location>
</feature>
<dbReference type="GO" id="GO:0016020">
    <property type="term" value="C:membrane"/>
    <property type="evidence" value="ECO:0007669"/>
    <property type="project" value="UniProtKB-SubCell"/>
</dbReference>
<feature type="transmembrane region" description="Helical" evidence="9">
    <location>
        <begin position="219"/>
        <end position="236"/>
    </location>
</feature>
<evidence type="ECO:0000256" key="7">
    <source>
        <dbReference type="ARBA" id="ARBA00023136"/>
    </source>
</evidence>
<reference evidence="12" key="2">
    <citation type="journal article" date="2023" name="IMA Fungus">
        <title>Comparative genomic study of the Penicillium genus elucidates a diverse pangenome and 15 lateral gene transfer events.</title>
        <authorList>
            <person name="Petersen C."/>
            <person name="Sorensen T."/>
            <person name="Nielsen M.R."/>
            <person name="Sondergaard T.E."/>
            <person name="Sorensen J.L."/>
            <person name="Fitzpatrick D.A."/>
            <person name="Frisvad J.C."/>
            <person name="Nielsen K.L."/>
        </authorList>
    </citation>
    <scope>NUCLEOTIDE SEQUENCE</scope>
    <source>
        <strain evidence="12">IBT 16125</strain>
    </source>
</reference>
<evidence type="ECO:0000256" key="5">
    <source>
        <dbReference type="ARBA" id="ARBA00022833"/>
    </source>
</evidence>
<name>A0AAD6BUX8_9EURO</name>
<dbReference type="InterPro" id="IPR002524">
    <property type="entry name" value="Cation_efflux"/>
</dbReference>
<dbReference type="InterPro" id="IPR027470">
    <property type="entry name" value="Cation_efflux_CTD"/>
</dbReference>
<feature type="transmembrane region" description="Helical" evidence="9">
    <location>
        <begin position="12"/>
        <end position="31"/>
    </location>
</feature>
<evidence type="ECO:0000256" key="9">
    <source>
        <dbReference type="SAM" id="Phobius"/>
    </source>
</evidence>
<feature type="domain" description="Cation efflux protein cytoplasmic" evidence="11">
    <location>
        <begin position="278"/>
        <end position="339"/>
    </location>
</feature>
<dbReference type="Pfam" id="PF01545">
    <property type="entry name" value="Cation_efflux"/>
    <property type="match status" value="1"/>
</dbReference>
<keyword evidence="5" id="KW-0862">Zinc</keyword>
<dbReference type="RefSeq" id="XP_056760648.1">
    <property type="nucleotide sequence ID" value="XM_056915894.1"/>
</dbReference>
<dbReference type="InterPro" id="IPR058533">
    <property type="entry name" value="Cation_efflux_TM"/>
</dbReference>
<feature type="domain" description="Cation efflux protein transmembrane" evidence="10">
    <location>
        <begin position="12"/>
        <end position="244"/>
    </location>
</feature>
<dbReference type="PANTHER" id="PTHR45820">
    <property type="entry name" value="FI23527P1"/>
    <property type="match status" value="1"/>
</dbReference>
<dbReference type="NCBIfam" id="TIGR01297">
    <property type="entry name" value="CDF"/>
    <property type="match status" value="1"/>
</dbReference>
<sequence length="378" mass="41241">MALHLTQSRRLQIVISISLCFFITEISIGFYTSSLALVADAFHYLNDLIGFIVAFAALKISAKKDSPQDLSFGWQRSRLLGAFFNGVFLLALGVSIFLQSIERFVSVQAVEQPKLILIVGCIGLGLNIISASFLHEHDHSHGGNPESLVNAENGTEESPALHDNHRHNNLQPPTKGYDLGMLGVLIHVVGDAANNVGVIISALVIWLTSSPSRYYADPAVSMAIALVILTTSLPLVRNSGRILLESVPSGINLDDIRHDLELVRENGPTHGHKIDDEMQIPGVRSIHELHVWRLNQEKSLASVHVAIVNETVSEFVKIAKIMNDCFHSYGIHSATVQPELGSPLMPDEATGPEYQGNWSQLCQVKCGKSSCEILTCCG</sequence>
<keyword evidence="4 9" id="KW-0812">Transmembrane</keyword>
<dbReference type="SUPFAM" id="SSF161111">
    <property type="entry name" value="Cation efflux protein transmembrane domain-like"/>
    <property type="match status" value="1"/>
</dbReference>
<reference evidence="12" key="1">
    <citation type="submission" date="2022-12" db="EMBL/GenBank/DDBJ databases">
        <authorList>
            <person name="Petersen C."/>
        </authorList>
    </citation>
    <scope>NUCLEOTIDE SEQUENCE</scope>
    <source>
        <strain evidence="12">IBT 16125</strain>
    </source>
</reference>
<keyword evidence="13" id="KW-1185">Reference proteome</keyword>
<feature type="transmembrane region" description="Helical" evidence="9">
    <location>
        <begin position="79"/>
        <end position="101"/>
    </location>
</feature>
<evidence type="ECO:0000256" key="4">
    <source>
        <dbReference type="ARBA" id="ARBA00022692"/>
    </source>
</evidence>
<evidence type="ECO:0000313" key="13">
    <source>
        <dbReference type="Proteomes" id="UP001213681"/>
    </source>
</evidence>
<comment type="caution">
    <text evidence="12">The sequence shown here is derived from an EMBL/GenBank/DDBJ whole genome shotgun (WGS) entry which is preliminary data.</text>
</comment>
<gene>
    <name evidence="12" type="ORF">N7458_012513</name>
</gene>
<keyword evidence="6 9" id="KW-1133">Transmembrane helix</keyword>